<evidence type="ECO:0000313" key="1">
    <source>
        <dbReference type="EMBL" id="ASD50491.1"/>
    </source>
</evidence>
<dbReference type="GeneID" id="40085895"/>
<proteinExistence type="predicted"/>
<evidence type="ECO:0000313" key="2">
    <source>
        <dbReference type="Proteomes" id="UP000224101"/>
    </source>
</evidence>
<name>A0A218M378_9CAUD</name>
<dbReference type="Proteomes" id="UP000224101">
    <property type="component" value="Segment"/>
</dbReference>
<accession>A0A218M378</accession>
<protein>
    <submittedName>
        <fullName evidence="1">Uncharacterized protein</fullName>
    </submittedName>
</protein>
<organism evidence="1 2">
    <name type="scientific">Acidovorax phage ACP17</name>
    <dbReference type="NCBI Taxonomy" id="2010329"/>
    <lineage>
        <taxon>Viruses</taxon>
        <taxon>Duplodnaviria</taxon>
        <taxon>Heunggongvirae</taxon>
        <taxon>Uroviricota</taxon>
        <taxon>Caudoviricetes</taxon>
        <taxon>Busanvirus</taxon>
        <taxon>Busanvirus ACP17</taxon>
    </lineage>
</organism>
<keyword evidence="2" id="KW-1185">Reference proteome</keyword>
<dbReference type="RefSeq" id="YP_009609810.1">
    <property type="nucleotide sequence ID" value="NC_041997.1"/>
</dbReference>
<dbReference type="OrthoDB" id="23637at10239"/>
<reference evidence="1 2" key="1">
    <citation type="submission" date="2017-08" db="EMBL/GenBank/DDBJ databases">
        <title>Characterization and complete genome sequence of novel bacteriophage infecting the causal agent of bacterial fruit blotch, Acidovorax citrulli.</title>
        <authorList>
            <person name="Midani A.R."/>
            <person name="Park S.-H."/>
            <person name="Choi T.-J."/>
        </authorList>
    </citation>
    <scope>NUCLEOTIDE SEQUENCE [LARGE SCALE GENOMIC DNA]</scope>
</reference>
<sequence length="113" mass="12583">MAVKTTGAEFKQFYNDEKVWEGDAWHEDVVLRVDGKYVDEGEDLNDLPDNASVVIEGGCMLDGPYKDKDVSMETVFKRWRKQLTAQTVVVEVDNAYLEAVVAAIKAAGGKIIK</sequence>
<dbReference type="KEGG" id="vg:40085895"/>
<dbReference type="EMBL" id="KY979132">
    <property type="protein sequence ID" value="ASD50491.1"/>
    <property type="molecule type" value="Genomic_DNA"/>
</dbReference>